<evidence type="ECO:0000313" key="1">
    <source>
        <dbReference type="EMBL" id="CAE6501692.1"/>
    </source>
</evidence>
<dbReference type="AlphaFoldDB" id="A0A8H3CV57"/>
<gene>
    <name evidence="1" type="ORF">RDB_LOCUS123233</name>
</gene>
<accession>A0A8H3CV57</accession>
<sequence length="363" mass="41425">MGFADLPPEILHLILGFLIYNQKSMSNLCTVDKRTYSVSYSRLYQSVTLTSDRALLAFCQPYVLGIRQPIHSPLVTELNIGPYWPWRARIDSSGFRLLRNHVQYLQRVLENLENLKYLSLSVSPRALNLVLDDLVVPFKLESFAHSGKSSINLLCFLEGQPLIKYLGWYGAASQIDIDLFCVSMKSNSRILPNLEALDGPLHLLSSLLPLRPISNITIVQPYSPWNKEEFIAALHRTTVPLTRLCVCEASDIWHTWMEIVSIAELTNLPYTLKHLRIAVKPISILGELRFQRNMVNQLSRALGDLSFSVMEEFELTGVRATHWDPPACHVYSWLAREILRNLSDWRVHVLSLKKVVVYGIVIS</sequence>
<reference evidence="1" key="1">
    <citation type="submission" date="2021-01" db="EMBL/GenBank/DDBJ databases">
        <authorList>
            <person name="Kaushik A."/>
        </authorList>
    </citation>
    <scope>NUCLEOTIDE SEQUENCE</scope>
    <source>
        <strain evidence="1">AG4-RS23</strain>
    </source>
</reference>
<dbReference type="EMBL" id="CAJMWY010003359">
    <property type="protein sequence ID" value="CAE6501692.1"/>
    <property type="molecule type" value="Genomic_DNA"/>
</dbReference>
<organism evidence="1 2">
    <name type="scientific">Rhizoctonia solani</name>
    <dbReference type="NCBI Taxonomy" id="456999"/>
    <lineage>
        <taxon>Eukaryota</taxon>
        <taxon>Fungi</taxon>
        <taxon>Dikarya</taxon>
        <taxon>Basidiomycota</taxon>
        <taxon>Agaricomycotina</taxon>
        <taxon>Agaricomycetes</taxon>
        <taxon>Cantharellales</taxon>
        <taxon>Ceratobasidiaceae</taxon>
        <taxon>Rhizoctonia</taxon>
    </lineage>
</organism>
<protein>
    <recommendedName>
        <fullName evidence="3">F-box domain-containing protein</fullName>
    </recommendedName>
</protein>
<evidence type="ECO:0000313" key="2">
    <source>
        <dbReference type="Proteomes" id="UP000663861"/>
    </source>
</evidence>
<name>A0A8H3CV57_9AGAM</name>
<evidence type="ECO:0008006" key="3">
    <source>
        <dbReference type="Google" id="ProtNLM"/>
    </source>
</evidence>
<dbReference type="Proteomes" id="UP000663861">
    <property type="component" value="Unassembled WGS sequence"/>
</dbReference>
<proteinExistence type="predicted"/>
<comment type="caution">
    <text evidence="1">The sequence shown here is derived from an EMBL/GenBank/DDBJ whole genome shotgun (WGS) entry which is preliminary data.</text>
</comment>